<evidence type="ECO:0000256" key="1">
    <source>
        <dbReference type="ARBA" id="ARBA00008525"/>
    </source>
</evidence>
<dbReference type="eggNOG" id="COG3196">
    <property type="taxonomic scope" value="Bacteria"/>
</dbReference>
<accession>A8RT22</accession>
<organism evidence="2 3">
    <name type="scientific">Enterocloster bolteae (strain ATCC BAA-613 / DSM 15670 / CCUG 46953 / JCM 12243 / WAL 16351)</name>
    <name type="common">Clostridium bolteae</name>
    <dbReference type="NCBI Taxonomy" id="411902"/>
    <lineage>
        <taxon>Bacteria</taxon>
        <taxon>Bacillati</taxon>
        <taxon>Bacillota</taxon>
        <taxon>Clostridia</taxon>
        <taxon>Lachnospirales</taxon>
        <taxon>Lachnospiraceae</taxon>
        <taxon>Enterocloster</taxon>
    </lineage>
</organism>
<evidence type="ECO:0000313" key="2">
    <source>
        <dbReference type="EMBL" id="EDP16084.1"/>
    </source>
</evidence>
<dbReference type="AlphaFoldDB" id="A8RT22"/>
<comment type="caution">
    <text evidence="2">The sequence shown here is derived from an EMBL/GenBank/DDBJ whole genome shotgun (WGS) entry which is preliminary data.</text>
</comment>
<comment type="similarity">
    <text evidence="1">Belongs to the UPF0167 family.</text>
</comment>
<reference evidence="2 3" key="2">
    <citation type="submission" date="2007-09" db="EMBL/GenBank/DDBJ databases">
        <title>Draft genome sequence of Clostridium bolteae (ATCC BAA-613).</title>
        <authorList>
            <person name="Sudarsanam P."/>
            <person name="Ley R."/>
            <person name="Guruge J."/>
            <person name="Turnbaugh P.J."/>
            <person name="Mahowald M."/>
            <person name="Liep D."/>
            <person name="Gordon J."/>
        </authorList>
    </citation>
    <scope>NUCLEOTIDE SEQUENCE [LARGE SCALE GENOMIC DNA]</scope>
    <source>
        <strain evidence="3">ATCC BAA-613 / DSM 15670 / CCUG 46953 / JCM 12243 / WAL 16351</strain>
    </source>
</reference>
<dbReference type="HOGENOM" id="CLU_108448_0_0_9"/>
<protein>
    <recommendedName>
        <fullName evidence="4">CbrC family protein</fullName>
    </recommendedName>
</protein>
<evidence type="ECO:0008006" key="4">
    <source>
        <dbReference type="Google" id="ProtNLM"/>
    </source>
</evidence>
<gene>
    <name evidence="2" type="ORF">CLOBOL_03521</name>
</gene>
<reference evidence="2 3" key="1">
    <citation type="submission" date="2007-08" db="EMBL/GenBank/DDBJ databases">
        <authorList>
            <person name="Fulton L."/>
            <person name="Clifton S."/>
            <person name="Fulton B."/>
            <person name="Xu J."/>
            <person name="Minx P."/>
            <person name="Pepin K.H."/>
            <person name="Johnson M."/>
            <person name="Thiruvilangam P."/>
            <person name="Bhonagiri V."/>
            <person name="Nash W.E."/>
            <person name="Mardis E.R."/>
            <person name="Wilson R.K."/>
        </authorList>
    </citation>
    <scope>NUCLEOTIDE SEQUENCE [LARGE SCALE GENOMIC DNA]</scope>
    <source>
        <strain evidence="3">ATCC BAA-613 / DSM 15670 / CCUG 46953 / JCM 12243 / WAL 16351</strain>
    </source>
</reference>
<proteinExistence type="inferred from homology"/>
<evidence type="ECO:0000313" key="3">
    <source>
        <dbReference type="Proteomes" id="UP000005396"/>
    </source>
</evidence>
<dbReference type="PaxDb" id="411902-CLOBOL_03521"/>
<dbReference type="Pfam" id="PF03691">
    <property type="entry name" value="UPF0167"/>
    <property type="match status" value="1"/>
</dbReference>
<dbReference type="EMBL" id="ABCC02000032">
    <property type="protein sequence ID" value="EDP16084.1"/>
    <property type="molecule type" value="Genomic_DNA"/>
</dbReference>
<name>A8RT22_ENTBW</name>
<dbReference type="Proteomes" id="UP000005396">
    <property type="component" value="Unassembled WGS sequence"/>
</dbReference>
<dbReference type="InterPro" id="IPR005363">
    <property type="entry name" value="UPF0167"/>
</dbReference>
<sequence>MDSVMFFWTAMWYNLPESEVIAAFIYMLRGSNDMEKKIVFKYHPNVYDNDIIVHENGICQCCGKEVNEYCSTMYCIDDIHCICLECISDGKAAEKLRGDFIQDAESGLVSDPQKTEELFKRTPGYASWQGEYWLACCNDYCAFIGDVGTEELERMGIADEVFAEYDARDEFDNAREYLEKSGSLAGYLFRCLHCGTYHLWVDAD</sequence>